<proteinExistence type="predicted"/>
<evidence type="ECO:0000313" key="2">
    <source>
        <dbReference type="Proteomes" id="UP000672039"/>
    </source>
</evidence>
<dbReference type="Pfam" id="PF06835">
    <property type="entry name" value="LptC"/>
    <property type="match status" value="2"/>
</dbReference>
<name>A0ABX7WWP5_9GAMM</name>
<keyword evidence="2" id="KW-1185">Reference proteome</keyword>
<dbReference type="InterPro" id="IPR010664">
    <property type="entry name" value="LipoPS_assembly_LptC-rel"/>
</dbReference>
<dbReference type="Gene3D" id="2.60.450.10">
    <property type="entry name" value="Lipopolysaccharide (LPS) transport protein A like domain"/>
    <property type="match status" value="1"/>
</dbReference>
<evidence type="ECO:0000313" key="1">
    <source>
        <dbReference type="EMBL" id="QTR47992.1"/>
    </source>
</evidence>
<protein>
    <submittedName>
        <fullName evidence="1">LPS export ABC transporter periplasmic protein LptC</fullName>
    </submittedName>
</protein>
<sequence length="149" mass="16688">MKHLLALVVTLIIILLITQAEDYLGKTDISQLTMEKDQIDYYLSDFSIMAIKSDGTVGYRLSGRHLSHWQGKRQSRIIAAKIETSAGFKLQSDRLLYDQTTREISTDAEVFITSPSGTTQSTGLTAKLDDNLLKLDSNVRSTYQVNTVK</sequence>
<dbReference type="Proteomes" id="UP000672039">
    <property type="component" value="Chromosome"/>
</dbReference>
<dbReference type="EMBL" id="CP072801">
    <property type="protein sequence ID" value="QTR47992.1"/>
    <property type="molecule type" value="Genomic_DNA"/>
</dbReference>
<dbReference type="RefSeq" id="WP_210224225.1">
    <property type="nucleotide sequence ID" value="NZ_CP072801.1"/>
</dbReference>
<accession>A0ABX7WWP5</accession>
<reference evidence="1 2" key="1">
    <citation type="submission" date="2021-04" db="EMBL/GenBank/DDBJ databases">
        <title>Genomics, taxonomy and metabolism of representatives of sulfur bacteria of the genus Thiothrix: Thiothrix fructosivorans QT, Thiothrix unzii A1T and three new species, Thiothrix subterranea sp. nov., Thiothrix litoralis sp. nov. and 'Candidatus Thiothrix anitrata' sp. nov.</title>
        <authorList>
            <person name="Ravin N.V."/>
            <person name="Smolyakov D."/>
            <person name="Rudenko T.S."/>
            <person name="Mardanov A.V."/>
            <person name="Beletsky A.V."/>
            <person name="Markov N.D."/>
            <person name="Fomenkov A.I."/>
            <person name="Roberts R.J."/>
            <person name="Karnachuk O.V."/>
            <person name="Novikov A."/>
            <person name="Grabovich M.Y."/>
        </authorList>
    </citation>
    <scope>NUCLEOTIDE SEQUENCE [LARGE SCALE GENOMIC DNA]</scope>
    <source>
        <strain evidence="1 2">AS</strain>
    </source>
</reference>
<organism evidence="1 2">
    <name type="scientific">Thiothrix litoralis</name>
    <dbReference type="NCBI Taxonomy" id="2891210"/>
    <lineage>
        <taxon>Bacteria</taxon>
        <taxon>Pseudomonadati</taxon>
        <taxon>Pseudomonadota</taxon>
        <taxon>Gammaproteobacteria</taxon>
        <taxon>Thiotrichales</taxon>
        <taxon>Thiotrichaceae</taxon>
        <taxon>Thiothrix</taxon>
    </lineage>
</organism>
<gene>
    <name evidence="1" type="primary">lptC</name>
    <name evidence="1" type="ORF">J9253_08810</name>
</gene>